<gene>
    <name evidence="5" type="ORF">XENORESO_005504</name>
</gene>
<name>A0ABV0WS98_9TELE</name>
<protein>
    <recommendedName>
        <fullName evidence="4">Fork-head domain-containing protein</fullName>
    </recommendedName>
</protein>
<dbReference type="SMART" id="SM00339">
    <property type="entry name" value="FH"/>
    <property type="match status" value="1"/>
</dbReference>
<evidence type="ECO:0000313" key="6">
    <source>
        <dbReference type="Proteomes" id="UP001444071"/>
    </source>
</evidence>
<organism evidence="5 6">
    <name type="scientific">Xenotaenia resolanae</name>
    <dbReference type="NCBI Taxonomy" id="208358"/>
    <lineage>
        <taxon>Eukaryota</taxon>
        <taxon>Metazoa</taxon>
        <taxon>Chordata</taxon>
        <taxon>Craniata</taxon>
        <taxon>Vertebrata</taxon>
        <taxon>Euteleostomi</taxon>
        <taxon>Actinopterygii</taxon>
        <taxon>Neopterygii</taxon>
        <taxon>Teleostei</taxon>
        <taxon>Neoteleostei</taxon>
        <taxon>Acanthomorphata</taxon>
        <taxon>Ovalentaria</taxon>
        <taxon>Atherinomorphae</taxon>
        <taxon>Cyprinodontiformes</taxon>
        <taxon>Goodeidae</taxon>
        <taxon>Xenotaenia</taxon>
    </lineage>
</organism>
<feature type="DNA-binding region" description="Fork-head" evidence="2">
    <location>
        <begin position="46"/>
        <end position="139"/>
    </location>
</feature>
<feature type="domain" description="Fork-head" evidence="4">
    <location>
        <begin position="46"/>
        <end position="139"/>
    </location>
</feature>
<comment type="subcellular location">
    <subcellularLocation>
        <location evidence="2">Nucleus</location>
    </subcellularLocation>
</comment>
<keyword evidence="2" id="KW-0539">Nucleus</keyword>
<dbReference type="Proteomes" id="UP001444071">
    <property type="component" value="Unassembled WGS sequence"/>
</dbReference>
<reference evidence="5 6" key="1">
    <citation type="submission" date="2021-06" db="EMBL/GenBank/DDBJ databases">
        <authorList>
            <person name="Palmer J.M."/>
        </authorList>
    </citation>
    <scope>NUCLEOTIDE SEQUENCE [LARGE SCALE GENOMIC DNA]</scope>
    <source>
        <strain evidence="5 6">XR_2019</strain>
        <tissue evidence="5">Muscle</tissue>
    </source>
</reference>
<comment type="caution">
    <text evidence="5">The sequence shown here is derived from an EMBL/GenBank/DDBJ whole genome shotgun (WGS) entry which is preliminary data.</text>
</comment>
<accession>A0ABV0WS98</accession>
<feature type="compositionally biased region" description="Polar residues" evidence="3">
    <location>
        <begin position="195"/>
        <end position="214"/>
    </location>
</feature>
<proteinExistence type="predicted"/>
<dbReference type="PANTHER" id="PTHR47316">
    <property type="entry name" value="FORKHEAD BOX PROTEIN H1"/>
    <property type="match status" value="1"/>
</dbReference>
<feature type="non-terminal residue" evidence="5">
    <location>
        <position position="280"/>
    </location>
</feature>
<keyword evidence="6" id="KW-1185">Reference proteome</keyword>
<dbReference type="PROSITE" id="PS50039">
    <property type="entry name" value="FORK_HEAD_3"/>
    <property type="match status" value="1"/>
</dbReference>
<dbReference type="Gene3D" id="1.10.10.10">
    <property type="entry name" value="Winged helix-like DNA-binding domain superfamily/Winged helix DNA-binding domain"/>
    <property type="match status" value="1"/>
</dbReference>
<dbReference type="InterPro" id="IPR052327">
    <property type="entry name" value="Activin_resp_transcr_regulator"/>
</dbReference>
<dbReference type="InterPro" id="IPR036388">
    <property type="entry name" value="WH-like_DNA-bd_sf"/>
</dbReference>
<feature type="region of interest" description="Disordered" evidence="3">
    <location>
        <begin position="195"/>
        <end position="221"/>
    </location>
</feature>
<dbReference type="EMBL" id="JAHRIM010062044">
    <property type="protein sequence ID" value="MEQ2271521.1"/>
    <property type="molecule type" value="Genomic_DNA"/>
</dbReference>
<dbReference type="SUPFAM" id="SSF46785">
    <property type="entry name" value="Winged helix' DNA-binding domain"/>
    <property type="match status" value="1"/>
</dbReference>
<sequence length="280" mass="31582">MHSRSFMTLICVKLDSSTRKMKKRTEKFGTQLSYFDKPGARRKFLKRGTTYLAKIALVLQDAPGKMLTFTQLMDKLAPLISEDGRSVKNIIRVCLSAYRCFVKIPVIPDSKVSKKNYWKLDCSQITAKMVRRHFRRHLKIFPELASKLEADCLTRPSERISAIPSPEPAACSTVKFTGPFSIESLLKRNSPSFQVSRGSPLSSMQIWDDQQQQPRPKDTMRTSSCYSEKDLFLHTSSGCSLICSAGGSTHRGTVEPNRWITEPSSSIYTSARAPSYFTSS</sequence>
<dbReference type="InterPro" id="IPR001766">
    <property type="entry name" value="Fork_head_dom"/>
</dbReference>
<dbReference type="PANTHER" id="PTHR47316:SF1">
    <property type="entry name" value="FORKHEAD BOX PROTEIN H1"/>
    <property type="match status" value="1"/>
</dbReference>
<evidence type="ECO:0000256" key="2">
    <source>
        <dbReference type="PROSITE-ProRule" id="PRU00089"/>
    </source>
</evidence>
<dbReference type="Pfam" id="PF00250">
    <property type="entry name" value="Forkhead"/>
    <property type="match status" value="1"/>
</dbReference>
<evidence type="ECO:0000256" key="1">
    <source>
        <dbReference type="ARBA" id="ARBA00023125"/>
    </source>
</evidence>
<keyword evidence="1 2" id="KW-0238">DNA-binding</keyword>
<dbReference type="InterPro" id="IPR036390">
    <property type="entry name" value="WH_DNA-bd_sf"/>
</dbReference>
<evidence type="ECO:0000259" key="4">
    <source>
        <dbReference type="PROSITE" id="PS50039"/>
    </source>
</evidence>
<evidence type="ECO:0000313" key="5">
    <source>
        <dbReference type="EMBL" id="MEQ2271521.1"/>
    </source>
</evidence>
<evidence type="ECO:0000256" key="3">
    <source>
        <dbReference type="SAM" id="MobiDB-lite"/>
    </source>
</evidence>